<evidence type="ECO:0000259" key="1">
    <source>
        <dbReference type="Pfam" id="PF07766"/>
    </source>
</evidence>
<dbReference type="Gene3D" id="1.10.3680.10">
    <property type="entry name" value="TerB-like"/>
    <property type="match status" value="1"/>
</dbReference>
<dbReference type="Proteomes" id="UP000251545">
    <property type="component" value="Unassembled WGS sequence"/>
</dbReference>
<dbReference type="EMBL" id="PVEO01000004">
    <property type="protein sequence ID" value="PQV48930.1"/>
    <property type="molecule type" value="Genomic_DNA"/>
</dbReference>
<gene>
    <name evidence="2" type="ORF">CLV33_104136</name>
</gene>
<dbReference type="SUPFAM" id="SSF158682">
    <property type="entry name" value="TerB-like"/>
    <property type="match status" value="1"/>
</dbReference>
<name>A0A362X1E4_9FLAO</name>
<proteinExistence type="predicted"/>
<dbReference type="GO" id="GO:0043022">
    <property type="term" value="F:ribosome binding"/>
    <property type="evidence" value="ECO:0007669"/>
    <property type="project" value="InterPro"/>
</dbReference>
<dbReference type="RefSeq" id="WP_105473543.1">
    <property type="nucleotide sequence ID" value="NZ_PVEO01000004.1"/>
</dbReference>
<sequence>MNPSSSGWIRKLESEIALNNLFLKFSKEEFYNALRASGFIYGSNQNIAAQVVPKTHLTEEEICKINLCLALYYTHHNSKNKHPFVDSVINFYSEISDIKTSFFKDLLGGKKSYEQLENIIHKRIQIDANVLTKNFNYFIINALLYVDVLAYQRYVKQDNFSINYIKTLEGSIVTISLDVLNSKEEKNEYDESLIKLFQSSLRFTENNYLDYKKSVQNITTEEERYYILDLACMATWSDQTIDIDEQHFLEKLGKDLQLNISRINQAIKTVNQFYTLNKDNIALLSSKNVVQSFYNNSSKMVKKLISRNSKRLYQELKDSKELMVLLTQSTTRDLSKDEQQKVQEQLLDIFKSIPSLAIFMLPGGALLLPLVVKFIPKLLPSAFDENRVDDK</sequence>
<comment type="caution">
    <text evidence="2">The sequence shown here is derived from an EMBL/GenBank/DDBJ whole genome shotgun (WGS) entry which is preliminary data.</text>
</comment>
<feature type="domain" description="Letm1 RBD" evidence="1">
    <location>
        <begin position="334"/>
        <end position="387"/>
    </location>
</feature>
<dbReference type="CDD" id="cd07177">
    <property type="entry name" value="terB_like"/>
    <property type="match status" value="1"/>
</dbReference>
<organism evidence="2 3">
    <name type="scientific">Jejuia pallidilutea</name>
    <dbReference type="NCBI Taxonomy" id="504487"/>
    <lineage>
        <taxon>Bacteria</taxon>
        <taxon>Pseudomonadati</taxon>
        <taxon>Bacteroidota</taxon>
        <taxon>Flavobacteriia</taxon>
        <taxon>Flavobacteriales</taxon>
        <taxon>Flavobacteriaceae</taxon>
        <taxon>Jejuia</taxon>
    </lineage>
</organism>
<dbReference type="InterPro" id="IPR033122">
    <property type="entry name" value="LETM1-like_RBD"/>
</dbReference>
<dbReference type="AlphaFoldDB" id="A0A362X1E4"/>
<protein>
    <submittedName>
        <fullName evidence="2">LETM1-like protein</fullName>
    </submittedName>
</protein>
<dbReference type="NCBIfam" id="NF040639">
    <property type="entry name" value="LETM1_rel_film"/>
    <property type="match status" value="1"/>
</dbReference>
<reference evidence="2 3" key="1">
    <citation type="submission" date="2018-02" db="EMBL/GenBank/DDBJ databases">
        <title>Genomic Encyclopedia of Archaeal and Bacterial Type Strains, Phase II (KMG-II): from individual species to whole genera.</title>
        <authorList>
            <person name="Goeker M."/>
        </authorList>
    </citation>
    <scope>NUCLEOTIDE SEQUENCE [LARGE SCALE GENOMIC DNA]</scope>
    <source>
        <strain evidence="2 3">DSM 21165</strain>
    </source>
</reference>
<dbReference type="InterPro" id="IPR029024">
    <property type="entry name" value="TerB-like"/>
</dbReference>
<evidence type="ECO:0000313" key="2">
    <source>
        <dbReference type="EMBL" id="PQV48930.1"/>
    </source>
</evidence>
<evidence type="ECO:0000313" key="3">
    <source>
        <dbReference type="Proteomes" id="UP000251545"/>
    </source>
</evidence>
<dbReference type="Pfam" id="PF07766">
    <property type="entry name" value="LETM1_RBD"/>
    <property type="match status" value="1"/>
</dbReference>
<accession>A0A362X1E4</accession>